<gene>
    <name evidence="1" type="ORF">C1752_00981</name>
</gene>
<dbReference type="EMBL" id="PQWO01000002">
    <property type="protein sequence ID" value="PZD74964.1"/>
    <property type="molecule type" value="Genomic_DNA"/>
</dbReference>
<proteinExistence type="predicted"/>
<comment type="caution">
    <text evidence="1">The sequence shown here is derived from an EMBL/GenBank/DDBJ whole genome shotgun (WGS) entry which is preliminary data.</text>
</comment>
<evidence type="ECO:0000313" key="1">
    <source>
        <dbReference type="EMBL" id="PZD74964.1"/>
    </source>
</evidence>
<dbReference type="AlphaFoldDB" id="A0A2W1K044"/>
<name>A0A2W1K044_9CYAN</name>
<evidence type="ECO:0000313" key="2">
    <source>
        <dbReference type="Proteomes" id="UP000248857"/>
    </source>
</evidence>
<dbReference type="Proteomes" id="UP000248857">
    <property type="component" value="Unassembled WGS sequence"/>
</dbReference>
<accession>A0A2W1K044</accession>
<sequence>MMADSRAVKNTCNASIDSKGFCFYKATDGIKRHLVVDTLLYPLHGCKPLR</sequence>
<keyword evidence="2" id="KW-1185">Reference proteome</keyword>
<evidence type="ECO:0008006" key="3">
    <source>
        <dbReference type="Google" id="ProtNLM"/>
    </source>
</evidence>
<organism evidence="1 2">
    <name type="scientific">Acaryochloris thomasi RCC1774</name>
    <dbReference type="NCBI Taxonomy" id="1764569"/>
    <lineage>
        <taxon>Bacteria</taxon>
        <taxon>Bacillati</taxon>
        <taxon>Cyanobacteriota</taxon>
        <taxon>Cyanophyceae</taxon>
        <taxon>Acaryochloridales</taxon>
        <taxon>Acaryochloridaceae</taxon>
        <taxon>Acaryochloris</taxon>
        <taxon>Acaryochloris thomasi</taxon>
    </lineage>
</organism>
<reference evidence="1 2" key="1">
    <citation type="journal article" date="2018" name="Sci. Rep.">
        <title>A novel species of the marine cyanobacterium Acaryochloris with a unique pigment content and lifestyle.</title>
        <authorList>
            <person name="Partensky F."/>
            <person name="Six C."/>
            <person name="Ratin M."/>
            <person name="Garczarek L."/>
            <person name="Vaulot D."/>
            <person name="Probert I."/>
            <person name="Calteau A."/>
            <person name="Gourvil P."/>
            <person name="Marie D."/>
            <person name="Grebert T."/>
            <person name="Bouchier C."/>
            <person name="Le Panse S."/>
            <person name="Gachenot M."/>
            <person name="Rodriguez F."/>
            <person name="Garrido J.L."/>
        </authorList>
    </citation>
    <scope>NUCLEOTIDE SEQUENCE [LARGE SCALE GENOMIC DNA]</scope>
    <source>
        <strain evidence="1 2">RCC1774</strain>
    </source>
</reference>
<protein>
    <recommendedName>
        <fullName evidence="3">Transposase</fullName>
    </recommendedName>
</protein>